<dbReference type="PANTHER" id="PTHR33397:SF5">
    <property type="entry name" value="RNASE YUTE-RELATED"/>
    <property type="match status" value="1"/>
</dbReference>
<protein>
    <submittedName>
        <fullName evidence="5">DUF86 domain-containing protein</fullName>
    </submittedName>
</protein>
<dbReference type="PANTHER" id="PTHR33397">
    <property type="entry name" value="UPF0331 PROTEIN YUTE"/>
    <property type="match status" value="1"/>
</dbReference>
<dbReference type="EMBL" id="WEIO01000004">
    <property type="protein sequence ID" value="KAB7707255.1"/>
    <property type="molecule type" value="Genomic_DNA"/>
</dbReference>
<comment type="caution">
    <text evidence="5">The sequence shown here is derived from an EMBL/GenBank/DDBJ whole genome shotgun (WGS) entry which is preliminary data.</text>
</comment>
<dbReference type="GO" id="GO:0110001">
    <property type="term" value="C:toxin-antitoxin complex"/>
    <property type="evidence" value="ECO:0007669"/>
    <property type="project" value="InterPro"/>
</dbReference>
<dbReference type="AlphaFoldDB" id="A0A6I1FGF1"/>
<evidence type="ECO:0000256" key="4">
    <source>
        <dbReference type="ARBA" id="ARBA00024207"/>
    </source>
</evidence>
<keyword evidence="2" id="KW-0540">Nuclease</keyword>
<dbReference type="GO" id="GO:0004540">
    <property type="term" value="F:RNA nuclease activity"/>
    <property type="evidence" value="ECO:0007669"/>
    <property type="project" value="InterPro"/>
</dbReference>
<comment type="similarity">
    <text evidence="4">Belongs to the HepT RNase toxin family.</text>
</comment>
<dbReference type="Pfam" id="PF01934">
    <property type="entry name" value="HepT-like"/>
    <property type="match status" value="1"/>
</dbReference>
<dbReference type="GO" id="GO:0016787">
    <property type="term" value="F:hydrolase activity"/>
    <property type="evidence" value="ECO:0007669"/>
    <property type="project" value="UniProtKB-KW"/>
</dbReference>
<keyword evidence="1" id="KW-1277">Toxin-antitoxin system</keyword>
<gene>
    <name evidence="5" type="ORF">F9802_08190</name>
</gene>
<sequence length="145" mass="16717">MYFVDREKIEETLKFMEVQLSAFAKQQSWETTIEQAALERIAHTVIESMLDVGNAMIDGFIMRDPGSYEDIIDILEDEQVIEKETAASLKVVIALRKMLVQQYIAVSHLEVERTFKGNYEALEQFPQKVRQYLINELGPVSAFKP</sequence>
<dbReference type="RefSeq" id="WP_152151339.1">
    <property type="nucleotide sequence ID" value="NZ_WEIO01000004.1"/>
</dbReference>
<dbReference type="InterPro" id="IPR037038">
    <property type="entry name" value="HepT-like_sf"/>
</dbReference>
<dbReference type="Proteomes" id="UP000429595">
    <property type="component" value="Unassembled WGS sequence"/>
</dbReference>
<keyword evidence="3" id="KW-0378">Hydrolase</keyword>
<evidence type="ECO:0000256" key="3">
    <source>
        <dbReference type="ARBA" id="ARBA00022801"/>
    </source>
</evidence>
<organism evidence="5 6">
    <name type="scientific">Bacillus aerolatus</name>
    <dbReference type="NCBI Taxonomy" id="2653354"/>
    <lineage>
        <taxon>Bacteria</taxon>
        <taxon>Bacillati</taxon>
        <taxon>Bacillota</taxon>
        <taxon>Bacilli</taxon>
        <taxon>Bacillales</taxon>
        <taxon>Bacillaceae</taxon>
        <taxon>Bacillus</taxon>
    </lineage>
</organism>
<keyword evidence="6" id="KW-1185">Reference proteome</keyword>
<accession>A0A6I1FGF1</accession>
<proteinExistence type="inferred from homology"/>
<dbReference type="InterPro" id="IPR008201">
    <property type="entry name" value="HepT-like"/>
</dbReference>
<evidence type="ECO:0000256" key="1">
    <source>
        <dbReference type="ARBA" id="ARBA00022649"/>
    </source>
</evidence>
<evidence type="ECO:0000313" key="6">
    <source>
        <dbReference type="Proteomes" id="UP000429595"/>
    </source>
</evidence>
<reference evidence="5 6" key="1">
    <citation type="submission" date="2019-10" db="EMBL/GenBank/DDBJ databases">
        <title>Bacillus aerolatum sp. nov., isolated from bioaerosol of sport playgrounds.</title>
        <authorList>
            <person name="Chen P."/>
            <person name="Zhang G."/>
        </authorList>
    </citation>
    <scope>NUCLEOTIDE SEQUENCE [LARGE SCALE GENOMIC DNA]</scope>
    <source>
        <strain evidence="5 6">CX253</strain>
    </source>
</reference>
<dbReference type="Gene3D" id="1.20.120.580">
    <property type="entry name" value="bsu32300-like"/>
    <property type="match status" value="1"/>
</dbReference>
<dbReference type="InterPro" id="IPR052379">
    <property type="entry name" value="Type_VII_TA_RNase"/>
</dbReference>
<evidence type="ECO:0000313" key="5">
    <source>
        <dbReference type="EMBL" id="KAB7707255.1"/>
    </source>
</evidence>
<name>A0A6I1FGF1_9BACI</name>
<evidence type="ECO:0000256" key="2">
    <source>
        <dbReference type="ARBA" id="ARBA00022722"/>
    </source>
</evidence>